<dbReference type="KEGG" id="pgut:117659835"/>
<gene>
    <name evidence="2" type="primary">LOC117659835</name>
</gene>
<dbReference type="GeneID" id="117659835"/>
<dbReference type="GO" id="GO:0008270">
    <property type="term" value="F:zinc ion binding"/>
    <property type="evidence" value="ECO:0007669"/>
    <property type="project" value="UniProtKB-KW"/>
</dbReference>
<dbReference type="CTD" id="643904"/>
<dbReference type="KEGG" id="pgut:132708893"/>
<reference evidence="2" key="1">
    <citation type="submission" date="2025-08" db="UniProtKB">
        <authorList>
            <consortium name="RefSeq"/>
        </authorList>
    </citation>
    <scope>IDENTIFICATION</scope>
    <source>
        <tissue evidence="2">Blood</tissue>
    </source>
</reference>
<keyword evidence="1" id="KW-1185">Reference proteome</keyword>
<dbReference type="RefSeq" id="XP_034263765.2">
    <property type="nucleotide sequence ID" value="XM_034407874.2"/>
</dbReference>
<name>A0A6P9B6T7_PANGU</name>
<dbReference type="OMA" id="TRSFCCR"/>
<evidence type="ECO:0000313" key="2">
    <source>
        <dbReference type="RefSeq" id="XP_034263765.2"/>
    </source>
</evidence>
<accession>A0A6P9B6T7</accession>
<dbReference type="Proteomes" id="UP001652622">
    <property type="component" value="Unplaced"/>
</dbReference>
<evidence type="ECO:0000313" key="1">
    <source>
        <dbReference type="Proteomes" id="UP001652622"/>
    </source>
</evidence>
<organism evidence="1 2">
    <name type="scientific">Pantherophis guttatus</name>
    <name type="common">Corn snake</name>
    <name type="synonym">Elaphe guttata</name>
    <dbReference type="NCBI Taxonomy" id="94885"/>
    <lineage>
        <taxon>Eukaryota</taxon>
        <taxon>Metazoa</taxon>
        <taxon>Chordata</taxon>
        <taxon>Craniata</taxon>
        <taxon>Vertebrata</taxon>
        <taxon>Euteleostomi</taxon>
        <taxon>Lepidosauria</taxon>
        <taxon>Squamata</taxon>
        <taxon>Bifurcata</taxon>
        <taxon>Unidentata</taxon>
        <taxon>Episquamata</taxon>
        <taxon>Toxicofera</taxon>
        <taxon>Serpentes</taxon>
        <taxon>Colubroidea</taxon>
        <taxon>Colubridae</taxon>
        <taxon>Colubrinae</taxon>
        <taxon>Pantherophis</taxon>
    </lineage>
</organism>
<proteinExistence type="predicted"/>
<dbReference type="OrthoDB" id="6270329at2759"/>
<dbReference type="InParanoid" id="A0A6P9B6T7"/>
<protein>
    <submittedName>
        <fullName evidence="2">Uncharacterized protein LOC117659835</fullName>
    </submittedName>
</protein>
<dbReference type="AlphaFoldDB" id="A0A6P9B6T7"/>
<sequence length="74" mass="8563">MLTSTPRTLQTPSALSSPWHFFGLSARKQMGMMAPSMSHHNPCLVWLPGIQEYLENLIIRAFYKRSYMQTLQMC</sequence>